<feature type="transmembrane region" description="Helical" evidence="10">
    <location>
        <begin position="111"/>
        <end position="133"/>
    </location>
</feature>
<comment type="subcellular location">
    <subcellularLocation>
        <location evidence="1">Membrane</location>
        <topology evidence="1">Multi-pass membrane protein</topology>
    </subcellularLocation>
</comment>
<keyword evidence="8 10" id="KW-0472">Membrane</keyword>
<keyword evidence="7" id="KW-0406">Ion transport</keyword>
<feature type="transmembrane region" description="Helical" evidence="10">
    <location>
        <begin position="397"/>
        <end position="416"/>
    </location>
</feature>
<keyword evidence="2" id="KW-0813">Transport</keyword>
<feature type="transmembrane region" description="Helical" evidence="10">
    <location>
        <begin position="275"/>
        <end position="295"/>
    </location>
</feature>
<accession>A0A7R9WHN6</accession>
<feature type="transmembrane region" description="Helical" evidence="10">
    <location>
        <begin position="171"/>
        <end position="193"/>
    </location>
</feature>
<name>A0A7R9WHN6_9STRA</name>
<evidence type="ECO:0000256" key="5">
    <source>
        <dbReference type="ARBA" id="ARBA00022989"/>
    </source>
</evidence>
<feature type="transmembrane region" description="Helical" evidence="10">
    <location>
        <begin position="20"/>
        <end position="43"/>
    </location>
</feature>
<reference evidence="12" key="1">
    <citation type="submission" date="2021-01" db="EMBL/GenBank/DDBJ databases">
        <authorList>
            <person name="Corre E."/>
            <person name="Pelletier E."/>
            <person name="Niang G."/>
            <person name="Scheremetjew M."/>
            <person name="Finn R."/>
            <person name="Kale V."/>
            <person name="Holt S."/>
            <person name="Cochrane G."/>
            <person name="Meng A."/>
            <person name="Brown T."/>
            <person name="Cohen L."/>
        </authorList>
    </citation>
    <scope>NUCLEOTIDE SEQUENCE</scope>
    <source>
        <strain evidence="12">CCMP147</strain>
    </source>
</reference>
<evidence type="ECO:0000256" key="1">
    <source>
        <dbReference type="ARBA" id="ARBA00004141"/>
    </source>
</evidence>
<dbReference type="GO" id="GO:0016020">
    <property type="term" value="C:membrane"/>
    <property type="evidence" value="ECO:0007669"/>
    <property type="project" value="UniProtKB-SubCell"/>
</dbReference>
<sequence>MTYLNNAFTRMLAEGDDEEHFGVHITYADLYSCILFLTAIYFSGFLSARFLSLPNLVGEIFAGIVLGPNLLDVVPYVEAFVMLGEIGLILLVLEAGIDIDLTTLKLIGKRGILIALVGTLLPIVLAYLIAYLIGYRGTAAIAAGCAFAPTSLGIAMNVLRQSNLVNTPVGQVVVAAAIIDDMIALVILSQLQAFAGDEVPTTLDMIIPVVSALAFLLVGGSLAVFVLPKFLNRLILDRIEEGTHHNREWMSLAIMFLLFLGLFPATYAAKASPLMGAFLAGLVFCSNEGAHHMFLSQFKRVLQWLLRIFFAASIGFQVPIQMFANFTVLWQGSVFALALVGKIAVGFMVPNFSPTTMFKGMHLRDCLVVGFSMMAEGEFAFVIAVFAVSNGMITEELYASVVLAVLFSTILAPFFLRYSISYFNNEVKSTISGTSDNLNESLANAIQEQTALFFNIQIKSAPAWGLLVNIMDDLDELNLQVIDHRSWHPRQSHDLLINEVYALDSCMKSPETDELVLQRANQITSKIEKTIGQKEAVVKVQRWVPEMPGSSAKSTKEHLIHAASNLLRSASNLDVNPMEDDYVNMEEGGVKKLETDRNELLSHSLNKRYGRRLGGLFRRGFSTADHGIYGAVSEDSGEDIELHYWRYEAA</sequence>
<dbReference type="InterPro" id="IPR006153">
    <property type="entry name" value="Cation/H_exchanger_TM"/>
</dbReference>
<evidence type="ECO:0000256" key="2">
    <source>
        <dbReference type="ARBA" id="ARBA00022448"/>
    </source>
</evidence>
<organism evidence="12">
    <name type="scientific">Pseudictyota dubia</name>
    <dbReference type="NCBI Taxonomy" id="2749911"/>
    <lineage>
        <taxon>Eukaryota</taxon>
        <taxon>Sar</taxon>
        <taxon>Stramenopiles</taxon>
        <taxon>Ochrophyta</taxon>
        <taxon>Bacillariophyta</taxon>
        <taxon>Mediophyceae</taxon>
        <taxon>Biddulphiophycidae</taxon>
        <taxon>Eupodiscales</taxon>
        <taxon>Odontellaceae</taxon>
        <taxon>Pseudictyota</taxon>
    </lineage>
</organism>
<evidence type="ECO:0000256" key="6">
    <source>
        <dbReference type="ARBA" id="ARBA00023053"/>
    </source>
</evidence>
<evidence type="ECO:0000256" key="7">
    <source>
        <dbReference type="ARBA" id="ARBA00023065"/>
    </source>
</evidence>
<dbReference type="GO" id="GO:0006814">
    <property type="term" value="P:sodium ion transport"/>
    <property type="evidence" value="ECO:0007669"/>
    <property type="project" value="UniProtKB-KW"/>
</dbReference>
<feature type="transmembrane region" description="Helical" evidence="10">
    <location>
        <begin position="328"/>
        <end position="345"/>
    </location>
</feature>
<evidence type="ECO:0000256" key="9">
    <source>
        <dbReference type="ARBA" id="ARBA00023201"/>
    </source>
</evidence>
<dbReference type="AlphaFoldDB" id="A0A7R9WHN6"/>
<dbReference type="GO" id="GO:0015297">
    <property type="term" value="F:antiporter activity"/>
    <property type="evidence" value="ECO:0007669"/>
    <property type="project" value="UniProtKB-KW"/>
</dbReference>
<feature type="domain" description="Cation/H+ exchanger transmembrane" evidence="11">
    <location>
        <begin position="41"/>
        <end position="415"/>
    </location>
</feature>
<evidence type="ECO:0000313" key="12">
    <source>
        <dbReference type="EMBL" id="CAD8324900.1"/>
    </source>
</evidence>
<feature type="transmembrane region" description="Helical" evidence="10">
    <location>
        <begin position="249"/>
        <end position="269"/>
    </location>
</feature>
<evidence type="ECO:0000259" key="11">
    <source>
        <dbReference type="Pfam" id="PF00999"/>
    </source>
</evidence>
<keyword evidence="6" id="KW-0915">Sodium</keyword>
<keyword evidence="9" id="KW-0739">Sodium transport</keyword>
<keyword evidence="4 10" id="KW-0812">Transmembrane</keyword>
<dbReference type="PANTHER" id="PTHR43562">
    <property type="entry name" value="NAPA-TYPE SODIUM/HYDROGEN ANTIPORTER"/>
    <property type="match status" value="1"/>
</dbReference>
<keyword evidence="3" id="KW-0050">Antiport</keyword>
<dbReference type="Pfam" id="PF00999">
    <property type="entry name" value="Na_H_Exchanger"/>
    <property type="match status" value="1"/>
</dbReference>
<feature type="transmembrane region" description="Helical" evidence="10">
    <location>
        <begin position="205"/>
        <end position="228"/>
    </location>
</feature>
<proteinExistence type="predicted"/>
<dbReference type="EMBL" id="HBED01046305">
    <property type="protein sequence ID" value="CAD8324900.1"/>
    <property type="molecule type" value="Transcribed_RNA"/>
</dbReference>
<feature type="transmembrane region" description="Helical" evidence="10">
    <location>
        <begin position="139"/>
        <end position="159"/>
    </location>
</feature>
<dbReference type="InterPro" id="IPR038770">
    <property type="entry name" value="Na+/solute_symporter_sf"/>
</dbReference>
<dbReference type="GO" id="GO:1902600">
    <property type="term" value="P:proton transmembrane transport"/>
    <property type="evidence" value="ECO:0007669"/>
    <property type="project" value="InterPro"/>
</dbReference>
<dbReference type="PANTHER" id="PTHR43562:SF3">
    <property type="entry name" value="SODIUM ION_PROTON EXCHANGER (EUROFUNG)"/>
    <property type="match status" value="1"/>
</dbReference>
<keyword evidence="5 10" id="KW-1133">Transmembrane helix</keyword>
<evidence type="ECO:0000256" key="8">
    <source>
        <dbReference type="ARBA" id="ARBA00023136"/>
    </source>
</evidence>
<feature type="transmembrane region" description="Helical" evidence="10">
    <location>
        <begin position="304"/>
        <end position="322"/>
    </location>
</feature>
<evidence type="ECO:0000256" key="10">
    <source>
        <dbReference type="SAM" id="Phobius"/>
    </source>
</evidence>
<gene>
    <name evidence="12" type="ORF">TDUB1175_LOCUS23320</name>
</gene>
<dbReference type="Gene3D" id="1.20.1530.20">
    <property type="match status" value="1"/>
</dbReference>
<evidence type="ECO:0000256" key="4">
    <source>
        <dbReference type="ARBA" id="ARBA00022692"/>
    </source>
</evidence>
<protein>
    <recommendedName>
        <fullName evidence="11">Cation/H+ exchanger transmembrane domain-containing protein</fullName>
    </recommendedName>
</protein>
<feature type="transmembrane region" description="Helical" evidence="10">
    <location>
        <begin position="366"/>
        <end position="391"/>
    </location>
</feature>
<evidence type="ECO:0000256" key="3">
    <source>
        <dbReference type="ARBA" id="ARBA00022449"/>
    </source>
</evidence>
<feature type="transmembrane region" description="Helical" evidence="10">
    <location>
        <begin position="79"/>
        <end position="99"/>
    </location>
</feature>